<evidence type="ECO:0000256" key="6">
    <source>
        <dbReference type="PIRSR" id="PIRSR006336-1"/>
    </source>
</evidence>
<sequence>MATFDISGDQFRYEGKPLRILSGAIHYFRVVPDYWKDRLLKLKACGFNTVETYVPWNVHEPRKGEFRFEGMADLESFARLAGELGLHVIVRPSPYICAEWEFGGLPAWLLEDANVRLRSCDPAYLRHVDDYYDELLPRLKPLLCTSGGPIVAMQVENEYGSYGSDKAYLEYLREAMVRRGMDVLLFTSDGPEDHMLQGGTIDGVLATVNFGSDPAGAFRKLREYRPEGPLMCMEFWNGWFDHWMEEHQTRPAGEVADALDELLKEGASVNFYMFHGGTNFGFLNGANHIKRYEPTVNSYDYDTLLGESGEPTAKFFAVREVLERHFELPPLVLPEPIARRSYGPVKLKRRALLLEQLEALSAPISRANPEPMERLGQAYGYILYSARVTGPTSGMSLTIQEVRDRALVFADGRYVGVVERWNPAALPLEVPAEGVRLDILVENMGRVNYGPLLRDPKGITEGVRLDNQFIHGWTIYPLPMESLEGLEFTSAAEGETGADSAGHSEISAASGPAFYQGVFEAEEAADTFLRLDGWTKGNVFLNGFHLGRYWNAGPTRTLYVPAPLLKKGINELIVFELHGTQDPVVLSTDTPDLG</sequence>
<dbReference type="GO" id="GO:0005975">
    <property type="term" value="P:carbohydrate metabolic process"/>
    <property type="evidence" value="ECO:0007669"/>
    <property type="project" value="InterPro"/>
</dbReference>
<dbReference type="InterPro" id="IPR001944">
    <property type="entry name" value="Glycoside_Hdrlase_35"/>
</dbReference>
<protein>
    <recommendedName>
        <fullName evidence="7">Beta-galactosidase</fullName>
        <ecNumber evidence="7">3.2.1.23</ecNumber>
    </recommendedName>
</protein>
<evidence type="ECO:0000259" key="9">
    <source>
        <dbReference type="Pfam" id="PF01301"/>
    </source>
</evidence>
<dbReference type="SUPFAM" id="SSF51445">
    <property type="entry name" value="(Trans)glycosidases"/>
    <property type="match status" value="1"/>
</dbReference>
<comment type="similarity">
    <text evidence="1 8">Belongs to the glycosyl hydrolase 35 family.</text>
</comment>
<keyword evidence="13" id="KW-1185">Reference proteome</keyword>
<organism evidence="12 13">
    <name type="scientific">Cohnella thailandensis</name>
    <dbReference type="NCBI Taxonomy" id="557557"/>
    <lineage>
        <taxon>Bacteria</taxon>
        <taxon>Bacillati</taxon>
        <taxon>Bacillota</taxon>
        <taxon>Bacilli</taxon>
        <taxon>Bacillales</taxon>
        <taxon>Paenibacillaceae</taxon>
        <taxon>Cohnella</taxon>
    </lineage>
</organism>
<dbReference type="InterPro" id="IPR048913">
    <property type="entry name" value="BetaGal_gal-bd"/>
</dbReference>
<name>A0A841SY15_9BACL</name>
<dbReference type="FunFam" id="3.20.20.80:FF:000116">
    <property type="entry name" value="Beta-galactosidase 3"/>
    <property type="match status" value="1"/>
</dbReference>
<dbReference type="InterPro" id="IPR048912">
    <property type="entry name" value="BetaGal1-like_ABD1"/>
</dbReference>
<dbReference type="RefSeq" id="WP_185122339.1">
    <property type="nucleotide sequence ID" value="NZ_JACJVQ010000020.1"/>
</dbReference>
<evidence type="ECO:0000256" key="4">
    <source>
        <dbReference type="ARBA" id="ARBA00023180"/>
    </source>
</evidence>
<dbReference type="InterPro" id="IPR026283">
    <property type="entry name" value="B-gal_1-like"/>
</dbReference>
<keyword evidence="4" id="KW-0325">Glycoprotein</keyword>
<feature type="domain" description="Beta-galactosidase 1-like first all-beta" evidence="10">
    <location>
        <begin position="369"/>
        <end position="479"/>
    </location>
</feature>
<accession>A0A841SY15</accession>
<dbReference type="Pfam" id="PF01301">
    <property type="entry name" value="Glyco_hydro_35"/>
    <property type="match status" value="1"/>
</dbReference>
<dbReference type="EMBL" id="JACJVQ010000020">
    <property type="protein sequence ID" value="MBB6637123.1"/>
    <property type="molecule type" value="Genomic_DNA"/>
</dbReference>
<feature type="active site" description="Nucleophile" evidence="6">
    <location>
        <position position="234"/>
    </location>
</feature>
<dbReference type="Proteomes" id="UP000535838">
    <property type="component" value="Unassembled WGS sequence"/>
</dbReference>
<evidence type="ECO:0000256" key="1">
    <source>
        <dbReference type="ARBA" id="ARBA00009809"/>
    </source>
</evidence>
<dbReference type="PROSITE" id="PS01182">
    <property type="entry name" value="GLYCOSYL_HYDROL_F35"/>
    <property type="match status" value="1"/>
</dbReference>
<feature type="domain" description="Glycoside hydrolase 35 catalytic" evidence="9">
    <location>
        <begin position="11"/>
        <end position="323"/>
    </location>
</feature>
<evidence type="ECO:0000256" key="7">
    <source>
        <dbReference type="RuleBase" id="RU000675"/>
    </source>
</evidence>
<dbReference type="AlphaFoldDB" id="A0A841SY15"/>
<dbReference type="InterPro" id="IPR017853">
    <property type="entry name" value="GH"/>
</dbReference>
<dbReference type="SUPFAM" id="SSF49785">
    <property type="entry name" value="Galactose-binding domain-like"/>
    <property type="match status" value="1"/>
</dbReference>
<dbReference type="PIRSF" id="PIRSF006336">
    <property type="entry name" value="B-gal"/>
    <property type="match status" value="1"/>
</dbReference>
<dbReference type="Gene3D" id="3.20.20.80">
    <property type="entry name" value="Glycosidases"/>
    <property type="match status" value="1"/>
</dbReference>
<evidence type="ECO:0000256" key="8">
    <source>
        <dbReference type="RuleBase" id="RU003679"/>
    </source>
</evidence>
<evidence type="ECO:0000313" key="13">
    <source>
        <dbReference type="Proteomes" id="UP000535838"/>
    </source>
</evidence>
<proteinExistence type="inferred from homology"/>
<comment type="catalytic activity">
    <reaction evidence="7">
        <text>Hydrolysis of terminal non-reducing beta-D-galactose residues in beta-D-galactosides.</text>
        <dbReference type="EC" id="3.2.1.23"/>
    </reaction>
</comment>
<evidence type="ECO:0000256" key="5">
    <source>
        <dbReference type="ARBA" id="ARBA00023295"/>
    </source>
</evidence>
<evidence type="ECO:0000256" key="3">
    <source>
        <dbReference type="ARBA" id="ARBA00022801"/>
    </source>
</evidence>
<reference evidence="12 13" key="1">
    <citation type="submission" date="2020-08" db="EMBL/GenBank/DDBJ databases">
        <title>Cohnella phylogeny.</title>
        <authorList>
            <person name="Dunlap C."/>
        </authorList>
    </citation>
    <scope>NUCLEOTIDE SEQUENCE [LARGE SCALE GENOMIC DNA]</scope>
    <source>
        <strain evidence="12 13">DSM 25241</strain>
    </source>
</reference>
<feature type="active site" description="Proton donor" evidence="6">
    <location>
        <position position="158"/>
    </location>
</feature>
<evidence type="ECO:0000259" key="11">
    <source>
        <dbReference type="Pfam" id="PF21467"/>
    </source>
</evidence>
<keyword evidence="3 7" id="KW-0378">Hydrolase</keyword>
<dbReference type="InterPro" id="IPR031330">
    <property type="entry name" value="Gly_Hdrlase_35_cat"/>
</dbReference>
<dbReference type="InterPro" id="IPR008979">
    <property type="entry name" value="Galactose-bd-like_sf"/>
</dbReference>
<evidence type="ECO:0000313" key="12">
    <source>
        <dbReference type="EMBL" id="MBB6637123.1"/>
    </source>
</evidence>
<feature type="domain" description="Beta-galactosidase galactose-binding" evidence="11">
    <location>
        <begin position="512"/>
        <end position="570"/>
    </location>
</feature>
<gene>
    <name evidence="12" type="ORF">H7B67_23605</name>
</gene>
<dbReference type="Pfam" id="PF21467">
    <property type="entry name" value="BetaGal_gal-bd"/>
    <property type="match status" value="1"/>
</dbReference>
<evidence type="ECO:0000256" key="2">
    <source>
        <dbReference type="ARBA" id="ARBA00022729"/>
    </source>
</evidence>
<dbReference type="InterPro" id="IPR019801">
    <property type="entry name" value="Glyco_hydro_35_CS"/>
</dbReference>
<dbReference type="EC" id="3.2.1.23" evidence="7"/>
<dbReference type="Gene3D" id="2.60.120.260">
    <property type="entry name" value="Galactose-binding domain-like"/>
    <property type="match status" value="2"/>
</dbReference>
<dbReference type="PANTHER" id="PTHR23421">
    <property type="entry name" value="BETA-GALACTOSIDASE RELATED"/>
    <property type="match status" value="1"/>
</dbReference>
<keyword evidence="2" id="KW-0732">Signal</keyword>
<dbReference type="PRINTS" id="PR00742">
    <property type="entry name" value="GLHYDRLASE35"/>
</dbReference>
<dbReference type="Pfam" id="PF21317">
    <property type="entry name" value="BetaGal_ABD_1"/>
    <property type="match status" value="1"/>
</dbReference>
<comment type="caution">
    <text evidence="12">The sequence shown here is derived from an EMBL/GenBank/DDBJ whole genome shotgun (WGS) entry which is preliminary data.</text>
</comment>
<dbReference type="GO" id="GO:0004565">
    <property type="term" value="F:beta-galactosidase activity"/>
    <property type="evidence" value="ECO:0007669"/>
    <property type="project" value="UniProtKB-EC"/>
</dbReference>
<keyword evidence="5 7" id="KW-0326">Glycosidase</keyword>
<dbReference type="FunFam" id="2.60.120.260:FF:000021">
    <property type="entry name" value="Beta-galactosidase"/>
    <property type="match status" value="1"/>
</dbReference>
<evidence type="ECO:0000259" key="10">
    <source>
        <dbReference type="Pfam" id="PF21317"/>
    </source>
</evidence>